<dbReference type="PANTHER" id="PTHR46889">
    <property type="entry name" value="TRANSPOSASE INSF FOR INSERTION SEQUENCE IS3B-RELATED"/>
    <property type="match status" value="1"/>
</dbReference>
<dbReference type="Proteomes" id="UP001468798">
    <property type="component" value="Unassembled WGS sequence"/>
</dbReference>
<sequence length="302" mass="35713">MKDRNSKVSLGKFCQLLGITRQSYYQHFWQQELVCFEEELVVQRVLEIRKNHRHIGTRKLYELLQPFFIEHQIKMGRDALFDLLSANFLLVRRKKRRISTTNSYHRFKKYPNLIRNFIPSSTNQLWVSDITYWKTENGFVYISFITDAYSRKIVGYHVSQTMEAAQTMEALKMAISGLNKGPDCHFQLTHHSDRGVQYCSDLYVNLLKGNNIKISMTENGDPLENAIAERINGIIKEEYLNDYSVDNIKQAKELLETVVKLYNQERPHQSIGYLTPEKVHYNNIKTEKLWKNYYRKNTIIVN</sequence>
<name>A0ABU9NUS4_9FLAO</name>
<evidence type="ECO:0000313" key="3">
    <source>
        <dbReference type="Proteomes" id="UP001468798"/>
    </source>
</evidence>
<keyword evidence="3" id="KW-1185">Reference proteome</keyword>
<gene>
    <name evidence="2" type="ORF">WFZ86_20050</name>
</gene>
<proteinExistence type="predicted"/>
<accession>A0ABU9NUS4</accession>
<reference evidence="2 3" key="1">
    <citation type="submission" date="2024-03" db="EMBL/GenBank/DDBJ databases">
        <title>Two novel species of the genus Flavobacterium exhibiting potentially degradation of complex polysaccharides.</title>
        <authorList>
            <person name="Lian X."/>
        </authorList>
    </citation>
    <scope>NUCLEOTIDE SEQUENCE [LARGE SCALE GENOMIC DNA]</scope>
    <source>
        <strain evidence="2 3">N6</strain>
    </source>
</reference>
<dbReference type="InterPro" id="IPR012337">
    <property type="entry name" value="RNaseH-like_sf"/>
</dbReference>
<dbReference type="Gene3D" id="3.30.420.10">
    <property type="entry name" value="Ribonuclease H-like superfamily/Ribonuclease H"/>
    <property type="match status" value="1"/>
</dbReference>
<dbReference type="PROSITE" id="PS50994">
    <property type="entry name" value="INTEGRASE"/>
    <property type="match status" value="1"/>
</dbReference>
<protein>
    <submittedName>
        <fullName evidence="2">IS3 family transposase</fullName>
    </submittedName>
</protein>
<dbReference type="RefSeq" id="WP_342693599.1">
    <property type="nucleotide sequence ID" value="NZ_JBCGDP010000057.1"/>
</dbReference>
<dbReference type="NCBIfam" id="NF033516">
    <property type="entry name" value="transpos_IS3"/>
    <property type="match status" value="1"/>
</dbReference>
<organism evidence="2 3">
    <name type="scientific">Flavobacterium polysaccharolyticum</name>
    <dbReference type="NCBI Taxonomy" id="3133148"/>
    <lineage>
        <taxon>Bacteria</taxon>
        <taxon>Pseudomonadati</taxon>
        <taxon>Bacteroidota</taxon>
        <taxon>Flavobacteriia</taxon>
        <taxon>Flavobacteriales</taxon>
        <taxon>Flavobacteriaceae</taxon>
        <taxon>Flavobacterium</taxon>
    </lineage>
</organism>
<comment type="caution">
    <text evidence="2">The sequence shown here is derived from an EMBL/GenBank/DDBJ whole genome shotgun (WGS) entry which is preliminary data.</text>
</comment>
<dbReference type="PANTHER" id="PTHR46889:SF5">
    <property type="entry name" value="INTEGRASE PROTEIN"/>
    <property type="match status" value="1"/>
</dbReference>
<dbReference type="InterPro" id="IPR050900">
    <property type="entry name" value="Transposase_IS3/IS150/IS904"/>
</dbReference>
<dbReference type="InterPro" id="IPR036397">
    <property type="entry name" value="RNaseH_sf"/>
</dbReference>
<dbReference type="InterPro" id="IPR001584">
    <property type="entry name" value="Integrase_cat-core"/>
</dbReference>
<feature type="domain" description="Integrase catalytic" evidence="1">
    <location>
        <begin position="115"/>
        <end position="284"/>
    </location>
</feature>
<evidence type="ECO:0000259" key="1">
    <source>
        <dbReference type="PROSITE" id="PS50994"/>
    </source>
</evidence>
<dbReference type="InterPro" id="IPR048020">
    <property type="entry name" value="Transpos_IS3"/>
</dbReference>
<dbReference type="SUPFAM" id="SSF53098">
    <property type="entry name" value="Ribonuclease H-like"/>
    <property type="match status" value="1"/>
</dbReference>
<dbReference type="EMBL" id="JBCGDP010000057">
    <property type="protein sequence ID" value="MEM0578800.1"/>
    <property type="molecule type" value="Genomic_DNA"/>
</dbReference>
<dbReference type="Pfam" id="PF00665">
    <property type="entry name" value="rve"/>
    <property type="match status" value="1"/>
</dbReference>
<evidence type="ECO:0000313" key="2">
    <source>
        <dbReference type="EMBL" id="MEM0578800.1"/>
    </source>
</evidence>